<evidence type="ECO:0008006" key="3">
    <source>
        <dbReference type="Google" id="ProtNLM"/>
    </source>
</evidence>
<reference evidence="1 2" key="1">
    <citation type="submission" date="2020-08" db="EMBL/GenBank/DDBJ databases">
        <title>Genomic Encyclopedia of Type Strains, Phase IV (KMG-IV): sequencing the most valuable type-strain genomes for metagenomic binning, comparative biology and taxonomic classification.</title>
        <authorList>
            <person name="Goeker M."/>
        </authorList>
    </citation>
    <scope>NUCLEOTIDE SEQUENCE [LARGE SCALE GENOMIC DNA]</scope>
    <source>
        <strain evidence="1 2">DSM 105137</strain>
    </source>
</reference>
<dbReference type="EMBL" id="JACIFF010000007">
    <property type="protein sequence ID" value="MBB4080120.1"/>
    <property type="molecule type" value="Genomic_DNA"/>
</dbReference>
<proteinExistence type="predicted"/>
<dbReference type="Pfam" id="PF20113">
    <property type="entry name" value="DUF6503"/>
    <property type="match status" value="1"/>
</dbReference>
<dbReference type="InterPro" id="IPR045444">
    <property type="entry name" value="DUF6503"/>
</dbReference>
<dbReference type="AlphaFoldDB" id="A0A840E4X4"/>
<gene>
    <name evidence="1" type="ORF">GGR28_002750</name>
</gene>
<keyword evidence="2" id="KW-1185">Reference proteome</keyword>
<accession>A0A840E4X4</accession>
<evidence type="ECO:0000313" key="1">
    <source>
        <dbReference type="EMBL" id="MBB4080120.1"/>
    </source>
</evidence>
<sequence length="290" mass="32329">MKYLFLPLLLLLLGCESNQESEPTETSIAEAPADPYADRIDAATERLSSSAPAQKVMRAIEAHGGLESWYGNGPLYYHFNYRPLDDGNPRDTYVTNDYVNSRAVHQLASDTTVRYGFDGRDAWSPDGDRVEGMSPRFWSLTPYYFVGLPFVLADAGINFEELPAAELDGTTYDLVKVTYDQGTGDASGDYYVLYLNPETGQLDALRYIVSYPGYFPDGGNTPEKIMKITGKTKVDGITLPTGYTTHMWNDGRISEPVTDITVSDYAYRSDLPETFFDRPADAQVYSDLPE</sequence>
<protein>
    <recommendedName>
        <fullName evidence="3">Lipoprotein</fullName>
    </recommendedName>
</protein>
<evidence type="ECO:0000313" key="2">
    <source>
        <dbReference type="Proteomes" id="UP000576209"/>
    </source>
</evidence>
<dbReference type="PROSITE" id="PS51257">
    <property type="entry name" value="PROKAR_LIPOPROTEIN"/>
    <property type="match status" value="1"/>
</dbReference>
<organism evidence="1 2">
    <name type="scientific">Neolewinella aquimaris</name>
    <dbReference type="NCBI Taxonomy" id="1835722"/>
    <lineage>
        <taxon>Bacteria</taxon>
        <taxon>Pseudomonadati</taxon>
        <taxon>Bacteroidota</taxon>
        <taxon>Saprospiria</taxon>
        <taxon>Saprospirales</taxon>
        <taxon>Lewinellaceae</taxon>
        <taxon>Neolewinella</taxon>
    </lineage>
</organism>
<comment type="caution">
    <text evidence="1">The sequence shown here is derived from an EMBL/GenBank/DDBJ whole genome shotgun (WGS) entry which is preliminary data.</text>
</comment>
<dbReference type="Proteomes" id="UP000576209">
    <property type="component" value="Unassembled WGS sequence"/>
</dbReference>
<name>A0A840E4X4_9BACT</name>
<dbReference type="RefSeq" id="WP_183496359.1">
    <property type="nucleotide sequence ID" value="NZ_JACIFF010000007.1"/>
</dbReference>